<dbReference type="AlphaFoldDB" id="A0A4V1WIE4"/>
<accession>A0A4V1WIE4</accession>
<gene>
    <name evidence="1" type="ORF">EVS84_03805</name>
</gene>
<reference evidence="1 2" key="1">
    <citation type="submission" date="2019-02" db="EMBL/GenBank/DDBJ databases">
        <title>Genome of Pseudomonas korensis isolated from heavy metal contaminated environment.</title>
        <authorList>
            <person name="Ayangbenro A.S."/>
            <person name="Babalola O."/>
        </authorList>
    </citation>
    <scope>NUCLEOTIDE SEQUENCE [LARGE SCALE GENOMIC DNA]</scope>
    <source>
        <strain evidence="1 2">AB36</strain>
    </source>
</reference>
<organism evidence="1 2">
    <name type="scientific">Pseudomonas koreensis</name>
    <dbReference type="NCBI Taxonomy" id="198620"/>
    <lineage>
        <taxon>Bacteria</taxon>
        <taxon>Pseudomonadati</taxon>
        <taxon>Pseudomonadota</taxon>
        <taxon>Gammaproteobacteria</taxon>
        <taxon>Pseudomonadales</taxon>
        <taxon>Pseudomonadaceae</taxon>
        <taxon>Pseudomonas</taxon>
    </lineage>
</organism>
<name>A0A4V1WIE4_9PSED</name>
<proteinExistence type="predicted"/>
<dbReference type="Proteomes" id="UP000291107">
    <property type="component" value="Unassembled WGS sequence"/>
</dbReference>
<evidence type="ECO:0000313" key="2">
    <source>
        <dbReference type="Proteomes" id="UP000291107"/>
    </source>
</evidence>
<protein>
    <submittedName>
        <fullName evidence="1">Uncharacterized protein</fullName>
    </submittedName>
</protein>
<evidence type="ECO:0000313" key="1">
    <source>
        <dbReference type="EMBL" id="RYM44881.1"/>
    </source>
</evidence>
<dbReference type="EMBL" id="SEUB01000001">
    <property type="protein sequence ID" value="RYM44881.1"/>
    <property type="molecule type" value="Genomic_DNA"/>
</dbReference>
<comment type="caution">
    <text evidence="1">The sequence shown here is derived from an EMBL/GenBank/DDBJ whole genome shotgun (WGS) entry which is preliminary data.</text>
</comment>
<sequence length="75" mass="7562">MVLVLASSRAGSLPHWMCVEPKPVGASPLAKATSATAQMSDQAARNEINAYVCAGSVTTCPPAASTCPATSSPDK</sequence>